<dbReference type="InterPro" id="IPR000182">
    <property type="entry name" value="GNAT_dom"/>
</dbReference>
<feature type="domain" description="N-acetyltransferase" evidence="4">
    <location>
        <begin position="4"/>
        <end position="170"/>
    </location>
</feature>
<dbReference type="Pfam" id="PF13302">
    <property type="entry name" value="Acetyltransf_3"/>
    <property type="match status" value="1"/>
</dbReference>
<evidence type="ECO:0000313" key="5">
    <source>
        <dbReference type="EMBL" id="OOP67046.1"/>
    </source>
</evidence>
<organism evidence="5 6">
    <name type="scientific">Heyndrickxia oleronia</name>
    <dbReference type="NCBI Taxonomy" id="38875"/>
    <lineage>
        <taxon>Bacteria</taxon>
        <taxon>Bacillati</taxon>
        <taxon>Bacillota</taxon>
        <taxon>Bacilli</taxon>
        <taxon>Bacillales</taxon>
        <taxon>Bacillaceae</taxon>
        <taxon>Heyndrickxia</taxon>
    </lineage>
</organism>
<keyword evidence="2" id="KW-0012">Acyltransferase</keyword>
<sequence length="170" mass="19664">MVDITIEKLKDEDAKKLYEFELDNRGFFEKMVPSRGEDYYNFENFKIRHKELLDEQALGLSYFYLIKNKKGSILGRMNLVDIDKVKQLGHIGYRVAEECSGKGVASIALKLLLESIDTTGIKKLLAKTTDINVASQKVLEKNGFKYIETSDEDFTFNGQSIKFLFYMWTM</sequence>
<dbReference type="PROSITE" id="PS51186">
    <property type="entry name" value="GNAT"/>
    <property type="match status" value="1"/>
</dbReference>
<dbReference type="PANTHER" id="PTHR43792">
    <property type="entry name" value="GNAT FAMILY, PUTATIVE (AFU_ORTHOLOGUE AFUA_3G00765)-RELATED-RELATED"/>
    <property type="match status" value="1"/>
</dbReference>
<dbReference type="PANTHER" id="PTHR43792:SF8">
    <property type="entry name" value="[RIBOSOMAL PROTEIN US5]-ALANINE N-ACETYLTRANSFERASE"/>
    <property type="match status" value="1"/>
</dbReference>
<evidence type="ECO:0000259" key="4">
    <source>
        <dbReference type="PROSITE" id="PS51186"/>
    </source>
</evidence>
<evidence type="ECO:0000256" key="1">
    <source>
        <dbReference type="ARBA" id="ARBA00022679"/>
    </source>
</evidence>
<dbReference type="Proteomes" id="UP000189761">
    <property type="component" value="Unassembled WGS sequence"/>
</dbReference>
<keyword evidence="6" id="KW-1185">Reference proteome</keyword>
<comment type="similarity">
    <text evidence="3">Belongs to the acetyltransferase family. RimJ subfamily.</text>
</comment>
<reference evidence="5 6" key="1">
    <citation type="submission" date="2017-01" db="EMBL/GenBank/DDBJ databases">
        <title>Draft genome sequence of Bacillus oleronius.</title>
        <authorList>
            <person name="Allam M."/>
        </authorList>
    </citation>
    <scope>NUCLEOTIDE SEQUENCE [LARGE SCALE GENOMIC DNA]</scope>
    <source>
        <strain evidence="5 6">DSM 9356</strain>
    </source>
</reference>
<dbReference type="GO" id="GO:0008999">
    <property type="term" value="F:protein-N-terminal-alanine acetyltransferase activity"/>
    <property type="evidence" value="ECO:0007669"/>
    <property type="project" value="TreeGrafter"/>
</dbReference>
<dbReference type="InterPro" id="IPR051531">
    <property type="entry name" value="N-acetyltransferase"/>
</dbReference>
<name>A0A8E2I5E8_9BACI</name>
<evidence type="ECO:0000313" key="6">
    <source>
        <dbReference type="Proteomes" id="UP000189761"/>
    </source>
</evidence>
<evidence type="ECO:0000256" key="3">
    <source>
        <dbReference type="ARBA" id="ARBA00038502"/>
    </source>
</evidence>
<dbReference type="EMBL" id="MTLA01000236">
    <property type="protein sequence ID" value="OOP67046.1"/>
    <property type="molecule type" value="Genomic_DNA"/>
</dbReference>
<dbReference type="SUPFAM" id="SSF55729">
    <property type="entry name" value="Acyl-CoA N-acyltransferases (Nat)"/>
    <property type="match status" value="1"/>
</dbReference>
<dbReference type="GO" id="GO:0005737">
    <property type="term" value="C:cytoplasm"/>
    <property type="evidence" value="ECO:0007669"/>
    <property type="project" value="TreeGrafter"/>
</dbReference>
<comment type="caution">
    <text evidence="5">The sequence shown here is derived from an EMBL/GenBank/DDBJ whole genome shotgun (WGS) entry which is preliminary data.</text>
</comment>
<dbReference type="Gene3D" id="3.40.630.30">
    <property type="match status" value="1"/>
</dbReference>
<protein>
    <submittedName>
        <fullName evidence="5">GNAT family N-acetyltransferase</fullName>
    </submittedName>
</protein>
<proteinExistence type="inferred from homology"/>
<keyword evidence="1 5" id="KW-0808">Transferase</keyword>
<dbReference type="InterPro" id="IPR016181">
    <property type="entry name" value="Acyl_CoA_acyltransferase"/>
</dbReference>
<gene>
    <name evidence="5" type="ORF">BWZ43_17720</name>
</gene>
<dbReference type="AlphaFoldDB" id="A0A8E2I5E8"/>
<evidence type="ECO:0000256" key="2">
    <source>
        <dbReference type="ARBA" id="ARBA00023315"/>
    </source>
</evidence>
<accession>A0A8E2I5E8</accession>